<sequence>MQFRSFLSCRHARAGSGAHRSDADVSKSSASGGAARLRVVPVFLGLVAAVLPGAHAAIGASRPDPARTLSIVLTGQSLIRSDIRVTSPSTGPAIEPMLKADAVFTNFETTVGEGGETGKGFNAPSFSAPPQAVDALRSLGFNLISLANNHSWDLRTRGIENTLRKMTSAEIVHAGVGENLHDAEAPAYLTTPHGTVGLVAMASGLIAPGAAAAPGRAGVNELRVEGNGNPDMGDQQRILNRIREAAKHADIVVAYHHNHIFPSSADFLMMMNEQLPERLVPPEWVKRWAHREVDAGANVVVMHGAPLLHGVEIYNGSVILYDLGNFIFQLPATPPRFEETMCWESVIASVEFKGRTLHSVTFRPIDVNKGRDDGDRYLAMRGMPAPAAGTHARYILERLARLSEPFGMVMRIDGASATIKLGARHDSTGSGTLSAWGARADHHDQR</sequence>
<keyword evidence="4" id="KW-1185">Reference proteome</keyword>
<feature type="domain" description="Capsule synthesis protein CapA" evidence="2">
    <location>
        <begin position="70"/>
        <end position="330"/>
    </location>
</feature>
<dbReference type="InterPro" id="IPR052169">
    <property type="entry name" value="CW_Biosynth-Accessory"/>
</dbReference>
<dbReference type="EMBL" id="JABEQF010000019">
    <property type="protein sequence ID" value="MBB2191669.1"/>
    <property type="molecule type" value="Genomic_DNA"/>
</dbReference>
<dbReference type="Proteomes" id="UP000555756">
    <property type="component" value="Unassembled WGS sequence"/>
</dbReference>
<dbReference type="SMART" id="SM00854">
    <property type="entry name" value="PGA_cap"/>
    <property type="match status" value="1"/>
</dbReference>
<reference evidence="3 4" key="1">
    <citation type="submission" date="2020-04" db="EMBL/GenBank/DDBJ databases">
        <title>Description of novel Gluconacetobacter.</title>
        <authorList>
            <person name="Sombolestani A."/>
        </authorList>
    </citation>
    <scope>NUCLEOTIDE SEQUENCE [LARGE SCALE GENOMIC DNA]</scope>
    <source>
        <strain evidence="3 4">LMG 21311</strain>
    </source>
</reference>
<dbReference type="AlphaFoldDB" id="A0A7W4PGK2"/>
<dbReference type="InterPro" id="IPR029052">
    <property type="entry name" value="Metallo-depent_PP-like"/>
</dbReference>
<accession>A0A7W4PGK2</accession>
<comment type="caution">
    <text evidence="3">The sequence shown here is derived from an EMBL/GenBank/DDBJ whole genome shotgun (WGS) entry which is preliminary data.</text>
</comment>
<gene>
    <name evidence="3" type="ORF">HLH34_17175</name>
</gene>
<evidence type="ECO:0000259" key="2">
    <source>
        <dbReference type="SMART" id="SM00854"/>
    </source>
</evidence>
<evidence type="ECO:0000313" key="3">
    <source>
        <dbReference type="EMBL" id="MBB2191669.1"/>
    </source>
</evidence>
<dbReference type="SUPFAM" id="SSF56300">
    <property type="entry name" value="Metallo-dependent phosphatases"/>
    <property type="match status" value="1"/>
</dbReference>
<dbReference type="CDD" id="cd07381">
    <property type="entry name" value="MPP_CapA"/>
    <property type="match status" value="1"/>
</dbReference>
<protein>
    <submittedName>
        <fullName evidence="3">CapA family protein</fullName>
    </submittedName>
</protein>
<dbReference type="RefSeq" id="WP_183120783.1">
    <property type="nucleotide sequence ID" value="NZ_JABEQF010000019.1"/>
</dbReference>
<evidence type="ECO:0000256" key="1">
    <source>
        <dbReference type="ARBA" id="ARBA00005662"/>
    </source>
</evidence>
<proteinExistence type="inferred from homology"/>
<dbReference type="Pfam" id="PF09587">
    <property type="entry name" value="PGA_cap"/>
    <property type="match status" value="1"/>
</dbReference>
<comment type="similarity">
    <text evidence="1">Belongs to the CapA family.</text>
</comment>
<dbReference type="InterPro" id="IPR019079">
    <property type="entry name" value="Capsule_synth_CapA"/>
</dbReference>
<organism evidence="3 4">
    <name type="scientific">Gluconacetobacter azotocaptans</name>
    <dbReference type="NCBI Taxonomy" id="142834"/>
    <lineage>
        <taxon>Bacteria</taxon>
        <taxon>Pseudomonadati</taxon>
        <taxon>Pseudomonadota</taxon>
        <taxon>Alphaproteobacteria</taxon>
        <taxon>Acetobacterales</taxon>
        <taxon>Acetobacteraceae</taxon>
        <taxon>Gluconacetobacter</taxon>
    </lineage>
</organism>
<name>A0A7W4PGK2_9PROT</name>
<dbReference type="PANTHER" id="PTHR33393">
    <property type="entry name" value="POLYGLUTAMINE SYNTHESIS ACCESSORY PROTEIN RV0574C-RELATED"/>
    <property type="match status" value="1"/>
</dbReference>
<evidence type="ECO:0000313" key="4">
    <source>
        <dbReference type="Proteomes" id="UP000555756"/>
    </source>
</evidence>
<dbReference type="PANTHER" id="PTHR33393:SF13">
    <property type="entry name" value="PGA BIOSYNTHESIS PROTEIN CAPA"/>
    <property type="match status" value="1"/>
</dbReference>